<feature type="domain" description="FATC" evidence="20">
    <location>
        <begin position="2936"/>
        <end position="2968"/>
    </location>
</feature>
<evidence type="ECO:0000259" key="19">
    <source>
        <dbReference type="PROSITE" id="PS51189"/>
    </source>
</evidence>
<evidence type="ECO:0000256" key="15">
    <source>
        <dbReference type="ARBA" id="ARBA00048679"/>
    </source>
</evidence>
<feature type="region of interest" description="Disordered" evidence="17">
    <location>
        <begin position="169"/>
        <end position="195"/>
    </location>
</feature>
<keyword evidence="12 16" id="KW-0539">Nucleus</keyword>
<dbReference type="Gene3D" id="3.30.1010.10">
    <property type="entry name" value="Phosphatidylinositol 3-kinase Catalytic Subunit, Chain A, domain 4"/>
    <property type="match status" value="1"/>
</dbReference>
<dbReference type="GO" id="GO:0006281">
    <property type="term" value="P:DNA repair"/>
    <property type="evidence" value="ECO:0007669"/>
    <property type="project" value="InterPro"/>
</dbReference>
<comment type="catalytic activity">
    <reaction evidence="15">
        <text>L-seryl-[protein] + ATP = O-phospho-L-seryl-[protein] + ADP + H(+)</text>
        <dbReference type="Rhea" id="RHEA:17989"/>
        <dbReference type="Rhea" id="RHEA-COMP:9863"/>
        <dbReference type="Rhea" id="RHEA-COMP:11604"/>
        <dbReference type="ChEBI" id="CHEBI:15378"/>
        <dbReference type="ChEBI" id="CHEBI:29999"/>
        <dbReference type="ChEBI" id="CHEBI:30616"/>
        <dbReference type="ChEBI" id="CHEBI:83421"/>
        <dbReference type="ChEBI" id="CHEBI:456216"/>
        <dbReference type="EC" id="2.7.11.1"/>
    </reaction>
</comment>
<dbReference type="InterPro" id="IPR038980">
    <property type="entry name" value="ATM_plant"/>
</dbReference>
<dbReference type="SMART" id="SM01342">
    <property type="entry name" value="TAN"/>
    <property type="match status" value="1"/>
</dbReference>
<reference evidence="22" key="1">
    <citation type="journal article" date="2014" name="Proc. Natl. Acad. Sci. U.S.A.">
        <title>Extensive sampling of basidiomycete genomes demonstrates inadequacy of the white-rot/brown-rot paradigm for wood decay fungi.</title>
        <authorList>
            <person name="Riley R."/>
            <person name="Salamov A.A."/>
            <person name="Brown D.W."/>
            <person name="Nagy L.G."/>
            <person name="Floudas D."/>
            <person name="Held B.W."/>
            <person name="Levasseur A."/>
            <person name="Lombard V."/>
            <person name="Morin E."/>
            <person name="Otillar R."/>
            <person name="Lindquist E.A."/>
            <person name="Sun H."/>
            <person name="LaButti K.M."/>
            <person name="Schmutz J."/>
            <person name="Jabbour D."/>
            <person name="Luo H."/>
            <person name="Baker S.E."/>
            <person name="Pisabarro A.G."/>
            <person name="Walton J.D."/>
            <person name="Blanchette R.A."/>
            <person name="Henrissat B."/>
            <person name="Martin F."/>
            <person name="Cullen D."/>
            <person name="Hibbett D.S."/>
            <person name="Grigoriev I.V."/>
        </authorList>
    </citation>
    <scope>NUCLEOTIDE SEQUENCE [LARGE SCALE GENOMIC DNA]</scope>
    <source>
        <strain evidence="22">FD-172 SS1</strain>
    </source>
</reference>
<evidence type="ECO:0000256" key="2">
    <source>
        <dbReference type="ARBA" id="ARBA00010769"/>
    </source>
</evidence>
<dbReference type="GO" id="GO:0006325">
    <property type="term" value="P:chromatin organization"/>
    <property type="evidence" value="ECO:0007669"/>
    <property type="project" value="UniProtKB-KW"/>
</dbReference>
<keyword evidence="22" id="KW-1185">Reference proteome</keyword>
<dbReference type="OrthoDB" id="381190at2759"/>
<dbReference type="GO" id="GO:0106310">
    <property type="term" value="F:protein serine kinase activity"/>
    <property type="evidence" value="ECO:0007669"/>
    <property type="project" value="RHEA"/>
</dbReference>
<dbReference type="CDD" id="cd05171">
    <property type="entry name" value="PIKKc_ATM"/>
    <property type="match status" value="1"/>
</dbReference>
<dbReference type="PROSITE" id="PS51189">
    <property type="entry name" value="FAT"/>
    <property type="match status" value="1"/>
</dbReference>
<keyword evidence="16" id="KW-0158">Chromosome</keyword>
<evidence type="ECO:0000256" key="3">
    <source>
        <dbReference type="ARBA" id="ARBA00011370"/>
    </source>
</evidence>
<comment type="subcellular location">
    <subcellularLocation>
        <location evidence="16">Chromosome</location>
        <location evidence="16">Telomere</location>
    </subcellularLocation>
    <subcellularLocation>
        <location evidence="1 16">Nucleus</location>
    </subcellularLocation>
</comment>
<dbReference type="InterPro" id="IPR036940">
    <property type="entry name" value="PI3/4_kinase_cat_sf"/>
</dbReference>
<dbReference type="InterPro" id="IPR003152">
    <property type="entry name" value="FATC_dom"/>
</dbReference>
<evidence type="ECO:0000256" key="7">
    <source>
        <dbReference type="ARBA" id="ARBA00022679"/>
    </source>
</evidence>
<proteinExistence type="inferred from homology"/>
<evidence type="ECO:0000256" key="6">
    <source>
        <dbReference type="ARBA" id="ARBA00022527"/>
    </source>
</evidence>
<evidence type="ECO:0000256" key="12">
    <source>
        <dbReference type="ARBA" id="ARBA00023242"/>
    </source>
</evidence>
<evidence type="ECO:0000313" key="22">
    <source>
        <dbReference type="Proteomes" id="UP000027195"/>
    </source>
</evidence>
<gene>
    <name evidence="21" type="ORF">BOTBODRAFT_162335</name>
</gene>
<evidence type="ECO:0000313" key="21">
    <source>
        <dbReference type="EMBL" id="KDQ11887.1"/>
    </source>
</evidence>
<comment type="catalytic activity">
    <reaction evidence="14 16">
        <text>L-threonyl-[protein] + ATP = O-phospho-L-threonyl-[protein] + ADP + H(+)</text>
        <dbReference type="Rhea" id="RHEA:46608"/>
        <dbReference type="Rhea" id="RHEA-COMP:11060"/>
        <dbReference type="Rhea" id="RHEA-COMP:11605"/>
        <dbReference type="ChEBI" id="CHEBI:15378"/>
        <dbReference type="ChEBI" id="CHEBI:30013"/>
        <dbReference type="ChEBI" id="CHEBI:30616"/>
        <dbReference type="ChEBI" id="CHEBI:61977"/>
        <dbReference type="ChEBI" id="CHEBI:456216"/>
        <dbReference type="EC" id="2.7.11.1"/>
    </reaction>
</comment>
<keyword evidence="10 16" id="KW-0418">Kinase</keyword>
<dbReference type="InterPro" id="IPR000403">
    <property type="entry name" value="PI3/4_kinase_cat_dom"/>
</dbReference>
<name>A0A067MJ57_BOTB1</name>
<dbReference type="Pfam" id="PF02260">
    <property type="entry name" value="FATC"/>
    <property type="match status" value="1"/>
</dbReference>
<dbReference type="Gene3D" id="1.10.1070.11">
    <property type="entry name" value="Phosphatidylinositol 3-/4-kinase, catalytic domain"/>
    <property type="match status" value="1"/>
</dbReference>
<dbReference type="EMBL" id="KL198054">
    <property type="protein sequence ID" value="KDQ11887.1"/>
    <property type="molecule type" value="Genomic_DNA"/>
</dbReference>
<accession>A0A067MJ57</accession>
<evidence type="ECO:0000259" key="18">
    <source>
        <dbReference type="PROSITE" id="PS50290"/>
    </source>
</evidence>
<feature type="compositionally biased region" description="Acidic residues" evidence="17">
    <location>
        <begin position="169"/>
        <end position="188"/>
    </location>
</feature>
<dbReference type="PROSITE" id="PS00916">
    <property type="entry name" value="PI3_4_KINASE_2"/>
    <property type="match status" value="1"/>
</dbReference>
<dbReference type="Pfam" id="PF00454">
    <property type="entry name" value="PI3_PI4_kinase"/>
    <property type="match status" value="1"/>
</dbReference>
<dbReference type="InterPro" id="IPR021668">
    <property type="entry name" value="TAN"/>
</dbReference>
<evidence type="ECO:0000256" key="1">
    <source>
        <dbReference type="ARBA" id="ARBA00004123"/>
    </source>
</evidence>
<dbReference type="EC" id="2.7.11.1" evidence="4 16"/>
<keyword evidence="6 16" id="KW-0723">Serine/threonine-protein kinase</keyword>
<dbReference type="PROSITE" id="PS50290">
    <property type="entry name" value="PI3_4_KINASE_3"/>
    <property type="match status" value="1"/>
</dbReference>
<keyword evidence="9 16" id="KW-0227">DNA damage</keyword>
<dbReference type="GO" id="GO:0005634">
    <property type="term" value="C:nucleus"/>
    <property type="evidence" value="ECO:0007669"/>
    <property type="project" value="UniProtKB-SubCell"/>
</dbReference>
<comment type="similarity">
    <text evidence="2 16">Belongs to the PI3/PI4-kinase family. ATM subfamily.</text>
</comment>
<dbReference type="Pfam" id="PF11640">
    <property type="entry name" value="TAN"/>
    <property type="match status" value="1"/>
</dbReference>
<organism evidence="21 22">
    <name type="scientific">Botryobasidium botryosum (strain FD-172 SS1)</name>
    <dbReference type="NCBI Taxonomy" id="930990"/>
    <lineage>
        <taxon>Eukaryota</taxon>
        <taxon>Fungi</taxon>
        <taxon>Dikarya</taxon>
        <taxon>Basidiomycota</taxon>
        <taxon>Agaricomycotina</taxon>
        <taxon>Agaricomycetes</taxon>
        <taxon>Cantharellales</taxon>
        <taxon>Botryobasidiaceae</taxon>
        <taxon>Botryobasidium</taxon>
    </lineage>
</organism>
<dbReference type="SMART" id="SM00146">
    <property type="entry name" value="PI3Kc"/>
    <property type="match status" value="1"/>
</dbReference>
<dbReference type="GO" id="GO:0004674">
    <property type="term" value="F:protein serine/threonine kinase activity"/>
    <property type="evidence" value="ECO:0007669"/>
    <property type="project" value="UniProtKB-KW"/>
</dbReference>
<dbReference type="InterPro" id="IPR016024">
    <property type="entry name" value="ARM-type_fold"/>
</dbReference>
<feature type="region of interest" description="Disordered" evidence="17">
    <location>
        <begin position="2901"/>
        <end position="2923"/>
    </location>
</feature>
<protein>
    <recommendedName>
        <fullName evidence="5 16">Serine/threonine-protein kinase Tel1</fullName>
        <ecNumber evidence="4 16">2.7.11.1</ecNumber>
    </recommendedName>
</protein>
<dbReference type="Proteomes" id="UP000027195">
    <property type="component" value="Unassembled WGS sequence"/>
</dbReference>
<keyword evidence="16" id="KW-0156">Chromatin regulator</keyword>
<evidence type="ECO:0000256" key="13">
    <source>
        <dbReference type="ARBA" id="ARBA00025079"/>
    </source>
</evidence>
<evidence type="ECO:0000256" key="17">
    <source>
        <dbReference type="SAM" id="MobiDB-lite"/>
    </source>
</evidence>
<keyword evidence="7 16" id="KW-0808">Transferase</keyword>
<feature type="region of interest" description="Disordered" evidence="17">
    <location>
        <begin position="685"/>
        <end position="710"/>
    </location>
</feature>
<dbReference type="InterPro" id="IPR011009">
    <property type="entry name" value="Kinase-like_dom_sf"/>
</dbReference>
<dbReference type="PANTHER" id="PTHR37079">
    <property type="entry name" value="SERINE/THREONINE-PROTEIN KINASE ATM"/>
    <property type="match status" value="1"/>
</dbReference>
<dbReference type="InterPro" id="IPR014009">
    <property type="entry name" value="PIK_FAT"/>
</dbReference>
<evidence type="ECO:0000256" key="14">
    <source>
        <dbReference type="ARBA" id="ARBA00047899"/>
    </source>
</evidence>
<dbReference type="InterPro" id="IPR018936">
    <property type="entry name" value="PI3/4_kinase_CS"/>
</dbReference>
<dbReference type="GO" id="GO:0035556">
    <property type="term" value="P:intracellular signal transduction"/>
    <property type="evidence" value="ECO:0007669"/>
    <property type="project" value="UniProtKB-ARBA"/>
</dbReference>
<evidence type="ECO:0000256" key="16">
    <source>
        <dbReference type="RuleBase" id="RU365027"/>
    </source>
</evidence>
<dbReference type="SUPFAM" id="SSF56112">
    <property type="entry name" value="Protein kinase-like (PK-like)"/>
    <property type="match status" value="1"/>
</dbReference>
<keyword evidence="16" id="KW-0779">Telomere</keyword>
<comment type="function">
    <text evidence="13 16">Serine/threonine protein kinase which activates checkpoint signaling upon genotoxic stresses such as ionizing radiation (IR), ultraviolet light (UV), or DNA replication stalling, thereby acting as a DNA damage sensor. Recognizes the substrate consensus sequence [ST]-Q. Phosphorylates histone H2A to form H2AS128ph (gamma-H2A) at sites of DNA damage, involved in the regulation of DNA damage response mechanism. Required for the control of telomere length and genome stability.</text>
</comment>
<evidence type="ECO:0000256" key="4">
    <source>
        <dbReference type="ARBA" id="ARBA00012513"/>
    </source>
</evidence>
<dbReference type="GO" id="GO:0000781">
    <property type="term" value="C:chromosome, telomeric region"/>
    <property type="evidence" value="ECO:0007669"/>
    <property type="project" value="UniProtKB-SubCell"/>
</dbReference>
<dbReference type="HOGENOM" id="CLU_000178_11_0_1"/>
<feature type="domain" description="FAT" evidence="19">
    <location>
        <begin position="1914"/>
        <end position="2501"/>
    </location>
</feature>
<evidence type="ECO:0000256" key="11">
    <source>
        <dbReference type="ARBA" id="ARBA00022840"/>
    </source>
</evidence>
<dbReference type="STRING" id="930990.A0A067MJ57"/>
<dbReference type="GO" id="GO:0005524">
    <property type="term" value="F:ATP binding"/>
    <property type="evidence" value="ECO:0007669"/>
    <property type="project" value="UniProtKB-KW"/>
</dbReference>
<dbReference type="InParanoid" id="A0A067MJ57"/>
<dbReference type="PROSITE" id="PS51190">
    <property type="entry name" value="FATC"/>
    <property type="match status" value="1"/>
</dbReference>
<feature type="domain" description="PI3K/PI4K catalytic" evidence="18">
    <location>
        <begin position="2610"/>
        <end position="2923"/>
    </location>
</feature>
<dbReference type="PANTHER" id="PTHR37079:SF4">
    <property type="entry name" value="SERINE_THREONINE-PROTEIN KINASE ATM"/>
    <property type="match status" value="1"/>
</dbReference>
<evidence type="ECO:0000256" key="5">
    <source>
        <dbReference type="ARBA" id="ARBA00014619"/>
    </source>
</evidence>
<evidence type="ECO:0000256" key="8">
    <source>
        <dbReference type="ARBA" id="ARBA00022741"/>
    </source>
</evidence>
<keyword evidence="8 16" id="KW-0547">Nucleotide-binding</keyword>
<evidence type="ECO:0000256" key="9">
    <source>
        <dbReference type="ARBA" id="ARBA00022763"/>
    </source>
</evidence>
<dbReference type="SUPFAM" id="SSF48371">
    <property type="entry name" value="ARM repeat"/>
    <property type="match status" value="1"/>
</dbReference>
<evidence type="ECO:0000259" key="20">
    <source>
        <dbReference type="PROSITE" id="PS51190"/>
    </source>
</evidence>
<evidence type="ECO:0000256" key="10">
    <source>
        <dbReference type="ARBA" id="ARBA00022777"/>
    </source>
</evidence>
<comment type="subunit">
    <text evidence="3">Associates with DNA double-strand breaks.</text>
</comment>
<sequence length="2968" mass="332941">MPGKFLDQLNSSKVLERQRGLDALREDLGRRDAMESVDERGDGGAWLEIFQAVFAVVVAEQRSYVQKGAQNATAAATRRLGNAASTLRWLTERSMLFLNRKVVTALNKHIIEMIVYKNKLLAPVATDYSSTLHAVLSYPPHLDNVDSDVWIEMVSLSFGVILDENLDSDLATDGESNDEDDNTPEDDDYQRKSGTAKRIISYSSRSIRSPAPSTSRHTTVSNEQIRFSSILLLLLRSARAPYLSAQHPELPKKILDKLYRFFVVFPSETSAHLDAVQSINAVLSHLELNAKVAVTSFGIKMWQPLVELLGTKNKVVKEGVVLALRTLFPFVTHKDAEEDVLDQLVGLGKRIEEDSERKILGALDLDCLRLEVRNPWDKRRPFETDIIRSGERFDSIHALRWATLELHADAIAKASQLWQSTLERRGASRTFSHSKTADPILALLSDMDKPALRAPAYRRQVLFFLVDRHWKSLPLAHRVEILDRLLNFLAKDADPTLQSWTFLSYSSIFFADRSSTADWTFLWNHAIHQTHFPGVSRVACHTAYILLGSKSLPPQMVLPDIESLTNKLVVQGPPVLHDAVCAFLSQCLRVVSQDVRLFKMQLEEKVLAWLFQTWLLDPGAVKGSHTPRVLPKDVLLLLESICGLSQHFDMVHGNLLPDCATTQRLLEEQETSVIRDYLLHTRIPPFRETTSPTPNPPPPAQFTASPEELSAPSAREQRASAFLGEFLGVLLAEWTPDKRDFSNHENVRRLLDVAVLALSFEAALVLNGIRSNRTVISDACRLLIMLAESFVSEGRNAQERAFIILGLEPLVNCGDPALDHQTGWEAVEGPGDRTGVPRQILLSLTAPKSRTPDGLIRSRQEAHKVIWESSEMQDAFDAISKALKLILQNFFGDGQGSGRANGWLSSEPGLENMQLPSAQSGTDLIALHATQLPSTTACISVIVSFLTVAPMLQSNSSEPTRDTNLYELFLSPDDNVIFFLLGAELSKGVRNGKLFLSNTDFERILLRFGGLLTTHTFSRNPALHLLLIHFLEHTIAIWSADSVSNGNIGDNIYDLFGWLSKSFASAKQPHWQVRDRYLLLMDRYLLLYPNQHFFEGRGVEATLPTSVMPHALRDDDIRVRFRGAVVCARLFKRDTPELELYTILKNMMPEDLQSYEHMVTRILSMGNIMVISSAIRRGPYWHILELCFQPHSPNYAAHIECVLTAVAERIGLPALSCLVEAYASMVAYSICNMFRANTTGSLGEPDICRLPLKVLGYSTRAEFAKANLMAMGPVLLASAFANDPTQVGACLFKKLCRESNRPVAEAKADCSAQLLALKLLLRLDDSDVPDLDPQSYVEFIRPIVESHAAECDPDAMDPINHLHKHLDRVVSTVMGSLIDEDISENSELMGALQKRSGGARSARGFRALISFRQESTDFKLHRPKLPAYPARTISLTLTALDAIDPNVHHPHTIYHVLHQLFAEAEQTPLLNERLRMINAICLWVAMNLSEFRPGTLLRTLMLGCTTLLSQPDLAHAAQSILDWAFARHKGSGISEPDLPNILNRINRIASDFANDAENAATQNLGRELTVWIEQRVRELAEVDEIRPQISGILSLWPNSSQPTEKLGYETLSELLRNTDLASNKFSLVRPLYNSSTSSWSPAMKEQFSNSDIWHLKSCIPPDHLIRDDDIEAFVSLLYANAGQVGAVSESKGSLRALPLHVEDALSVQVTLVIPKKTIIFLLSQLLSNESASKVYTAYSCLRQISLDPTSGDWAHFKTWLPANILKELDFLRAFPPSKSHRPARSISDLAPFGQPIGFGEWIRGISLLLSDILSRQDDFFVALAPMFQSDVNFAEQALPSLVHSLLLWETNGSPQTIGARQALSSSFSAILEHPDTPVAIIHSIVKVVLHLRNYIFRESDPLSYNYWLDVDYLLLSRGAVSCGAYTTALLFLELSAELKPERNVTLNMTHTEADVMYDIYSHIEEPDGFYGIRSDDIHQFLIRRFHHEKQWERAFQFHGANYESTRIDNSTNHGVVNSLHSLGFDMMAMTFLQMSGAHGSQPGDTLESGYDLGWRTESWDLPVPDLAENPGATMYVALRAIHRDRDPQVMEATVRAALRKEMNRLRSLGNENMTDIKGIIVKLICLGEISKWAVDSRTQHSTDSICRNFQNISSEFEFQDLTTILTTRISLLHSTKHRYEAIQHGDYSPFAEVEKRCLVRISEAARSSNRLQIALNSITRAHQIVKEIALGSFDVSREYALVLWSQDRKVAISSLEAMVQGNREASENGLQRAMLLAQLGEWLSEARLKNAMDIRQRYFAPAIEILFKLKGDLGAPIFHQYAIFAKQQYHAISQSPEITRLEIYIKRKRAEVEDCEKALHTERDPERRSRLTRQKHTAKLQLAQDEARYAAQISSRDKFLGESITSFTRCLRISDDYDGDAVIQICSLWFGNFNDEKLNKDIRRSLEGIPSRKFAFLSHQLSARLSKAGSAGQTNLQGIMKKLTREHPFHSLYQVYALLSSSTTKQTRGHTRTGDESQASRSSAAKSLFDALKSESALQGRVVELENLCRAYLEWATYRIKDKPALSRGGKIPAGLRIHKIVDLRIPVSTIHLAIDPNCRYDNVVFISSYLKEFGTAGGINLPKISICNGTDGRKYKQLFKGEGNDDLRQDAVMEQVFDLVNFVLKRDRETKRRALSIRDYKVIPLAAQAGMMEFVQNTTPLGGWLQAAHLKYRPKDWTSRKCAEELIKARSAANPPEALLKAFNTIRMNFKPVMRHFFTEKHKLPMAWFDMRLRYARSVATSSIVGHIIGLGDRHVSNILLDQETGEVVHIDLGIAFDQGTLLKIPELVPFRLTADMVDGLGLTGTEGVFRRCAEETLRVLRDGSDIIKTVLDVFKYDPLHAWTANPIKINNAQVNESDLSSDVDVDENVPNTDSDTVGGDADRALSSVAQKLDKSMSVEYTVNELIAAATEPRNLSQIYQGWSPHL</sequence>
<keyword evidence="11 16" id="KW-0067">ATP-binding</keyword>
<dbReference type="InterPro" id="IPR044107">
    <property type="entry name" value="PIKKc_ATM"/>
</dbReference>
<dbReference type="SMART" id="SM01343">
    <property type="entry name" value="FATC"/>
    <property type="match status" value="1"/>
</dbReference>